<feature type="compositionally biased region" description="Polar residues" evidence="1">
    <location>
        <begin position="1"/>
        <end position="12"/>
    </location>
</feature>
<feature type="region of interest" description="Disordered" evidence="1">
    <location>
        <begin position="49"/>
        <end position="69"/>
    </location>
</feature>
<dbReference type="Proteomes" id="UP000011058">
    <property type="component" value="Chromosome"/>
</dbReference>
<dbReference type="RefSeq" id="WP_015333033.1">
    <property type="nucleotide sequence ID" value="NC_020054.1"/>
</dbReference>
<protein>
    <submittedName>
        <fullName evidence="2">Uncharacterized protein</fullName>
    </submittedName>
</protein>
<evidence type="ECO:0000313" key="2">
    <source>
        <dbReference type="EMBL" id="CCH01934.1"/>
    </source>
</evidence>
<organism evidence="2 3">
    <name type="scientific">Fibrella aestuarina BUZ 2</name>
    <dbReference type="NCBI Taxonomy" id="1166018"/>
    <lineage>
        <taxon>Bacteria</taxon>
        <taxon>Pseudomonadati</taxon>
        <taxon>Bacteroidota</taxon>
        <taxon>Cytophagia</taxon>
        <taxon>Cytophagales</taxon>
        <taxon>Spirosomataceae</taxon>
        <taxon>Fibrella</taxon>
    </lineage>
</organism>
<name>I0KCT1_9BACT</name>
<dbReference type="EMBL" id="HE796683">
    <property type="protein sequence ID" value="CCH01934.1"/>
    <property type="molecule type" value="Genomic_DNA"/>
</dbReference>
<evidence type="ECO:0000313" key="3">
    <source>
        <dbReference type="Proteomes" id="UP000011058"/>
    </source>
</evidence>
<dbReference type="OrthoDB" id="7605483at2"/>
<accession>I0KCT1</accession>
<dbReference type="KEGG" id="fae:FAES_3928"/>
<dbReference type="STRING" id="1166018.FAES_3928"/>
<gene>
    <name evidence="2" type="ORF">FAES_3928</name>
</gene>
<evidence type="ECO:0000256" key="1">
    <source>
        <dbReference type="SAM" id="MobiDB-lite"/>
    </source>
</evidence>
<keyword evidence="3" id="KW-1185">Reference proteome</keyword>
<proteinExistence type="predicted"/>
<dbReference type="AlphaFoldDB" id="I0KCT1"/>
<feature type="region of interest" description="Disordered" evidence="1">
    <location>
        <begin position="1"/>
        <end position="31"/>
    </location>
</feature>
<reference evidence="2 3" key="1">
    <citation type="journal article" date="2012" name="J. Bacteriol.">
        <title>Genome Sequence of Fibrella aestuarina BUZ 2T, a Filamentous Marine Bacterium.</title>
        <authorList>
            <person name="Filippini M."/>
            <person name="Qi W."/>
            <person name="Blom J."/>
            <person name="Goesmann A."/>
            <person name="Smits T.H."/>
            <person name="Bagheri H.C."/>
        </authorList>
    </citation>
    <scope>NUCLEOTIDE SEQUENCE [LARGE SCALE GENOMIC DNA]</scope>
    <source>
        <strain evidence="3">BUZ 2T</strain>
    </source>
</reference>
<sequence>MSKNASDFQTGDQVVYTPGHANGDTGHPDAEVGFVTSTNAVTVFVDYNRQGRGKPTSPGDLTLLRRGGDAPLNKGQYNGTCYRSACDRHPAPWYNHSTGHYYCTTCAFDINQANHADAMRLFGHELCTRGEHVEVS</sequence>
<dbReference type="HOGENOM" id="CLU_1872366_0_0_10"/>